<evidence type="ECO:0000313" key="1">
    <source>
        <dbReference type="EMBL" id="MEJ2865352.1"/>
    </source>
</evidence>
<accession>A0ABU8MDE7</accession>
<gene>
    <name evidence="1" type="ORF">WCD58_29615</name>
</gene>
<sequence length="126" mass="13778">MSTSGRPMAETTRAWLARLEDCRWKRLRAEYADAWPDVLSVLVSGGYLWARPRRLVRRPAGHPRMRTRVAVPVTAAVRVADRRETGLVDDLIKSGYAQLGASVPVDLDGQCPAPGLMAGVNPLGSL</sequence>
<evidence type="ECO:0000313" key="2">
    <source>
        <dbReference type="Proteomes" id="UP001369736"/>
    </source>
</evidence>
<protein>
    <recommendedName>
        <fullName evidence="3">Transposase</fullName>
    </recommendedName>
</protein>
<organism evidence="1 2">
    <name type="scientific">Actinomycetospora flava</name>
    <dbReference type="NCBI Taxonomy" id="3129232"/>
    <lineage>
        <taxon>Bacteria</taxon>
        <taxon>Bacillati</taxon>
        <taxon>Actinomycetota</taxon>
        <taxon>Actinomycetes</taxon>
        <taxon>Pseudonocardiales</taxon>
        <taxon>Pseudonocardiaceae</taxon>
        <taxon>Actinomycetospora</taxon>
    </lineage>
</organism>
<reference evidence="1 2" key="1">
    <citation type="submission" date="2024-03" db="EMBL/GenBank/DDBJ databases">
        <title>Actinomycetospora sp. OC33-EN07, a novel actinomycete isolated from wild orchid (Aerides multiflora).</title>
        <authorList>
            <person name="Suriyachadkun C."/>
        </authorList>
    </citation>
    <scope>NUCLEOTIDE SEQUENCE [LARGE SCALE GENOMIC DNA]</scope>
    <source>
        <strain evidence="1 2">OC33-EN07</strain>
    </source>
</reference>
<evidence type="ECO:0008006" key="3">
    <source>
        <dbReference type="Google" id="ProtNLM"/>
    </source>
</evidence>
<proteinExistence type="predicted"/>
<dbReference type="EMBL" id="JBBEGM010000017">
    <property type="protein sequence ID" value="MEJ2865352.1"/>
    <property type="molecule type" value="Genomic_DNA"/>
</dbReference>
<name>A0ABU8MDE7_9PSEU</name>
<dbReference type="RefSeq" id="WP_337706726.1">
    <property type="nucleotide sequence ID" value="NZ_JBBEGM010000017.1"/>
</dbReference>
<dbReference type="Proteomes" id="UP001369736">
    <property type="component" value="Unassembled WGS sequence"/>
</dbReference>
<comment type="caution">
    <text evidence="1">The sequence shown here is derived from an EMBL/GenBank/DDBJ whole genome shotgun (WGS) entry which is preliminary data.</text>
</comment>
<keyword evidence="2" id="KW-1185">Reference proteome</keyword>